<dbReference type="RefSeq" id="WP_053417356.1">
    <property type="nucleotide sequence ID" value="NZ_LILB01000005.1"/>
</dbReference>
<dbReference type="AlphaFoldDB" id="A0A0M0LDP3"/>
<name>A0A0M0LDP3_9BACL</name>
<comment type="caution">
    <text evidence="2">The sequence shown here is derived from an EMBL/GenBank/DDBJ whole genome shotgun (WGS) entry which is preliminary data.</text>
</comment>
<dbReference type="EMBL" id="LILB01000005">
    <property type="protein sequence ID" value="KOO49164.1"/>
    <property type="molecule type" value="Genomic_DNA"/>
</dbReference>
<dbReference type="InterPro" id="IPR025018">
    <property type="entry name" value="DUF3953"/>
</dbReference>
<dbReference type="Proteomes" id="UP000036867">
    <property type="component" value="Unassembled WGS sequence"/>
</dbReference>
<organism evidence="2 3">
    <name type="scientific">Viridibacillus arvi</name>
    <dbReference type="NCBI Taxonomy" id="263475"/>
    <lineage>
        <taxon>Bacteria</taxon>
        <taxon>Bacillati</taxon>
        <taxon>Bacillota</taxon>
        <taxon>Bacilli</taxon>
        <taxon>Bacillales</taxon>
        <taxon>Caryophanaceae</taxon>
        <taxon>Viridibacillus</taxon>
    </lineage>
</organism>
<reference evidence="3" key="1">
    <citation type="submission" date="2015-08" db="EMBL/GenBank/DDBJ databases">
        <title>Fjat-10028 dsm 16317.</title>
        <authorList>
            <person name="Liu B."/>
            <person name="Wang J."/>
            <person name="Zhu Y."/>
            <person name="Liu G."/>
            <person name="Chen Q."/>
            <person name="Chen Z."/>
            <person name="Lan J."/>
            <person name="Che J."/>
            <person name="Ge C."/>
            <person name="Shi H."/>
            <person name="Pan Z."/>
            <person name="Liu X."/>
        </authorList>
    </citation>
    <scope>NUCLEOTIDE SEQUENCE [LARGE SCALE GENOMIC DNA]</scope>
    <source>
        <strain evidence="3">DSM 16317</strain>
    </source>
</reference>
<dbReference type="Pfam" id="PF13129">
    <property type="entry name" value="DUF3953"/>
    <property type="match status" value="1"/>
</dbReference>
<gene>
    <name evidence="2" type="ORF">AMD00_12310</name>
</gene>
<keyword evidence="3" id="KW-1185">Reference proteome</keyword>
<evidence type="ECO:0000313" key="2">
    <source>
        <dbReference type="EMBL" id="KOO49164.1"/>
    </source>
</evidence>
<dbReference type="OrthoDB" id="2454866at2"/>
<keyword evidence="1" id="KW-1133">Transmembrane helix</keyword>
<evidence type="ECO:0000313" key="3">
    <source>
        <dbReference type="Proteomes" id="UP000036867"/>
    </source>
</evidence>
<accession>A0A0M0LDP3</accession>
<feature type="transmembrane region" description="Helical" evidence="1">
    <location>
        <begin position="61"/>
        <end position="84"/>
    </location>
</feature>
<protein>
    <recommendedName>
        <fullName evidence="4">DUF3953 domain-containing protein</fullName>
    </recommendedName>
</protein>
<dbReference type="GeneID" id="301139131"/>
<sequence>MEEKKFDILMLFQIIFTILVMLISIYSKVTENYNLLPLMLILLSITLLIMGLREYKRTQSLLWGIFILCTSLYILISAVEGIMIN</sequence>
<feature type="transmembrane region" description="Helical" evidence="1">
    <location>
        <begin position="33"/>
        <end position="52"/>
    </location>
</feature>
<evidence type="ECO:0000256" key="1">
    <source>
        <dbReference type="SAM" id="Phobius"/>
    </source>
</evidence>
<evidence type="ECO:0008006" key="4">
    <source>
        <dbReference type="Google" id="ProtNLM"/>
    </source>
</evidence>
<keyword evidence="1" id="KW-0812">Transmembrane</keyword>
<keyword evidence="1" id="KW-0472">Membrane</keyword>
<proteinExistence type="predicted"/>
<feature type="transmembrane region" description="Helical" evidence="1">
    <location>
        <begin position="7"/>
        <end position="27"/>
    </location>
</feature>